<dbReference type="GO" id="GO:0000287">
    <property type="term" value="F:magnesium ion binding"/>
    <property type="evidence" value="ECO:0007669"/>
    <property type="project" value="TreeGrafter"/>
</dbReference>
<dbReference type="Proteomes" id="UP000553706">
    <property type="component" value="Unassembled WGS sequence"/>
</dbReference>
<dbReference type="UniPathway" id="UPA00028">
    <property type="reaction ID" value="UER00003"/>
</dbReference>
<evidence type="ECO:0000256" key="2">
    <source>
        <dbReference type="ARBA" id="ARBA00008676"/>
    </source>
</evidence>
<evidence type="ECO:0000313" key="11">
    <source>
        <dbReference type="EMBL" id="MBB5372639.1"/>
    </source>
</evidence>
<name>A0A840VK65_9PROT</name>
<dbReference type="GO" id="GO:0015940">
    <property type="term" value="P:pantothenate biosynthetic process"/>
    <property type="evidence" value="ECO:0007669"/>
    <property type="project" value="UniProtKB-UniRule"/>
</dbReference>
<dbReference type="GO" id="GO:0005737">
    <property type="term" value="C:cytoplasm"/>
    <property type="evidence" value="ECO:0007669"/>
    <property type="project" value="UniProtKB-SubCell"/>
</dbReference>
<accession>A0A840VK65</accession>
<comment type="catalytic activity">
    <reaction evidence="7">
        <text>(6R)-5,10-methylene-5,6,7,8-tetrahydrofolate + 3-methyl-2-oxobutanoate + H2O = 2-dehydropantoate + (6S)-5,6,7,8-tetrahydrofolate</text>
        <dbReference type="Rhea" id="RHEA:11824"/>
        <dbReference type="ChEBI" id="CHEBI:11561"/>
        <dbReference type="ChEBI" id="CHEBI:11851"/>
        <dbReference type="ChEBI" id="CHEBI:15377"/>
        <dbReference type="ChEBI" id="CHEBI:15636"/>
        <dbReference type="ChEBI" id="CHEBI:57453"/>
        <dbReference type="EC" id="2.1.2.11"/>
    </reaction>
</comment>
<evidence type="ECO:0000256" key="4">
    <source>
        <dbReference type="ARBA" id="ARBA00022655"/>
    </source>
</evidence>
<feature type="binding site" evidence="7 10">
    <location>
        <position position="44"/>
    </location>
    <ligand>
        <name>Mg(2+)</name>
        <dbReference type="ChEBI" id="CHEBI:18420"/>
    </ligand>
</feature>
<feature type="binding site" evidence="7 9">
    <location>
        <begin position="44"/>
        <end position="45"/>
    </location>
    <ligand>
        <name>3-methyl-2-oxobutanoate</name>
        <dbReference type="ChEBI" id="CHEBI:11851"/>
    </ligand>
</feature>
<evidence type="ECO:0000256" key="8">
    <source>
        <dbReference type="PIRSR" id="PIRSR000388-1"/>
    </source>
</evidence>
<feature type="active site" description="Proton acceptor" evidence="7 8">
    <location>
        <position position="181"/>
    </location>
</feature>
<dbReference type="PIRSF" id="PIRSF000388">
    <property type="entry name" value="Pantoate_hydroxy_MeTrfase"/>
    <property type="match status" value="1"/>
</dbReference>
<dbReference type="FunFam" id="3.20.20.60:FF:000003">
    <property type="entry name" value="3-methyl-2-oxobutanoate hydroxymethyltransferase"/>
    <property type="match status" value="1"/>
</dbReference>
<dbReference type="EC" id="2.1.2.11" evidence="7"/>
<keyword evidence="4 7" id="KW-0566">Pantothenate biosynthesis</keyword>
<keyword evidence="11" id="KW-0489">Methyltransferase</keyword>
<comment type="subunit">
    <text evidence="3 7">Homodecamer; pentamer of dimers.</text>
</comment>
<dbReference type="HAMAP" id="MF_00156">
    <property type="entry name" value="PanB"/>
    <property type="match status" value="1"/>
</dbReference>
<dbReference type="NCBIfam" id="TIGR00222">
    <property type="entry name" value="panB"/>
    <property type="match status" value="1"/>
</dbReference>
<evidence type="ECO:0000256" key="1">
    <source>
        <dbReference type="ARBA" id="ARBA00005033"/>
    </source>
</evidence>
<comment type="cofactor">
    <cofactor evidence="7 10">
        <name>Mg(2+)</name>
        <dbReference type="ChEBI" id="CHEBI:18420"/>
    </cofactor>
    <text evidence="7 10">Binds 1 Mg(2+) ion per subunit.</text>
</comment>
<evidence type="ECO:0000256" key="10">
    <source>
        <dbReference type="PIRSR" id="PIRSR000388-3"/>
    </source>
</evidence>
<comment type="subcellular location">
    <subcellularLocation>
        <location evidence="7">Cytoplasm</location>
    </subcellularLocation>
</comment>
<feature type="binding site" evidence="7 9">
    <location>
        <position position="112"/>
    </location>
    <ligand>
        <name>3-methyl-2-oxobutanoate</name>
        <dbReference type="ChEBI" id="CHEBI:11851"/>
    </ligand>
</feature>
<feature type="binding site" evidence="7 9">
    <location>
        <position position="83"/>
    </location>
    <ligand>
        <name>3-methyl-2-oxobutanoate</name>
        <dbReference type="ChEBI" id="CHEBI:11851"/>
    </ligand>
</feature>
<dbReference type="CDD" id="cd06557">
    <property type="entry name" value="KPHMT-like"/>
    <property type="match status" value="1"/>
</dbReference>
<dbReference type="PANTHER" id="PTHR20881:SF0">
    <property type="entry name" value="3-METHYL-2-OXOBUTANOATE HYDROXYMETHYLTRANSFERASE"/>
    <property type="match status" value="1"/>
</dbReference>
<comment type="caution">
    <text evidence="11">The sequence shown here is derived from an EMBL/GenBank/DDBJ whole genome shotgun (WGS) entry which is preliminary data.</text>
</comment>
<evidence type="ECO:0000256" key="6">
    <source>
        <dbReference type="ARBA" id="ARBA00056497"/>
    </source>
</evidence>
<dbReference type="InterPro" id="IPR040442">
    <property type="entry name" value="Pyrv_kinase-like_dom_sf"/>
</dbReference>
<comment type="pathway">
    <text evidence="1 7">Cofactor biosynthesis; (R)-pantothenate biosynthesis; (R)-pantoate from 3-methyl-2-oxobutanoate: step 1/2.</text>
</comment>
<comment type="similarity">
    <text evidence="2 7">Belongs to the PanB family.</text>
</comment>
<comment type="function">
    <text evidence="6 7">Catalyzes the reversible reaction in which hydroxymethyl group from 5,10-methylenetetrahydrofolate is transferred onto alpha-ketoisovalerate to form ketopantoate.</text>
</comment>
<dbReference type="EMBL" id="JACHFJ010000002">
    <property type="protein sequence ID" value="MBB5372639.1"/>
    <property type="molecule type" value="Genomic_DNA"/>
</dbReference>
<dbReference type="AlphaFoldDB" id="A0A840VK65"/>
<sequence length="259" mass="27458">MSKNLAVWEKAKREGRKMTMITAYDYPFARLADAAGVDAVLVGDSLGMMVAGEADTLPVSLEQMEYHTRIVAKGITRALVMADLPFGSFEESPAQAFRASARLLKAGADIVKLEGGAPMVETVSFLSQRAIPVCAHIGLTPQHVRQLGGFKRQGKTADAAARLIEDALALAEAGARMVLMEAIPSELATEITKRVPVPTIGIGAGNGTDGQVLVLHDVLGLNPDKAPGFAKRYLDGADLVQTALSQYAEEVRGSIFPQG</sequence>
<keyword evidence="7" id="KW-0963">Cytoplasm</keyword>
<protein>
    <recommendedName>
        <fullName evidence="7">3-methyl-2-oxobutanoate hydroxymethyltransferase</fullName>
        <ecNumber evidence="7">2.1.2.11</ecNumber>
    </recommendedName>
    <alternativeName>
        <fullName evidence="7">Ketopantoate hydroxymethyltransferase</fullName>
        <shortName evidence="7">KPHMT</shortName>
    </alternativeName>
</protein>
<dbReference type="GO" id="GO:0008168">
    <property type="term" value="F:methyltransferase activity"/>
    <property type="evidence" value="ECO:0007669"/>
    <property type="project" value="UniProtKB-KW"/>
</dbReference>
<evidence type="ECO:0000256" key="9">
    <source>
        <dbReference type="PIRSR" id="PIRSR000388-2"/>
    </source>
</evidence>
<feature type="binding site" evidence="7 10">
    <location>
        <position position="83"/>
    </location>
    <ligand>
        <name>Mg(2+)</name>
        <dbReference type="ChEBI" id="CHEBI:18420"/>
    </ligand>
</feature>
<feature type="binding site" evidence="7 10">
    <location>
        <position position="114"/>
    </location>
    <ligand>
        <name>Mg(2+)</name>
        <dbReference type="ChEBI" id="CHEBI:18420"/>
    </ligand>
</feature>
<evidence type="ECO:0000256" key="7">
    <source>
        <dbReference type="HAMAP-Rule" id="MF_00156"/>
    </source>
</evidence>
<dbReference type="PANTHER" id="PTHR20881">
    <property type="entry name" value="3-METHYL-2-OXOBUTANOATE HYDROXYMETHYLTRANSFERASE"/>
    <property type="match status" value="1"/>
</dbReference>
<dbReference type="GO" id="GO:0032259">
    <property type="term" value="P:methylation"/>
    <property type="evidence" value="ECO:0007669"/>
    <property type="project" value="UniProtKB-KW"/>
</dbReference>
<dbReference type="SUPFAM" id="SSF51621">
    <property type="entry name" value="Phosphoenolpyruvate/pyruvate domain"/>
    <property type="match status" value="1"/>
</dbReference>
<reference evidence="11 12" key="1">
    <citation type="submission" date="2020-08" db="EMBL/GenBank/DDBJ databases">
        <title>Genomic Encyclopedia of Type Strains, Phase IV (KMG-IV): sequencing the most valuable type-strain genomes for metagenomic binning, comparative biology and taxonomic classification.</title>
        <authorList>
            <person name="Goeker M."/>
        </authorList>
    </citation>
    <scope>NUCLEOTIDE SEQUENCE [LARGE SCALE GENOMIC DNA]</scope>
    <source>
        <strain evidence="11 12">DSM 27026</strain>
    </source>
</reference>
<dbReference type="Gene3D" id="3.20.20.60">
    <property type="entry name" value="Phosphoenolpyruvate-binding domains"/>
    <property type="match status" value="1"/>
</dbReference>
<dbReference type="RefSeq" id="WP_183265646.1">
    <property type="nucleotide sequence ID" value="NZ_JACHFJ010000002.1"/>
</dbReference>
<dbReference type="Pfam" id="PF02548">
    <property type="entry name" value="Pantoate_transf"/>
    <property type="match status" value="1"/>
</dbReference>
<dbReference type="GO" id="GO:0003864">
    <property type="term" value="F:3-methyl-2-oxobutanoate hydroxymethyltransferase activity"/>
    <property type="evidence" value="ECO:0007669"/>
    <property type="project" value="UniProtKB-UniRule"/>
</dbReference>
<keyword evidence="12" id="KW-1185">Reference proteome</keyword>
<dbReference type="InterPro" id="IPR015813">
    <property type="entry name" value="Pyrv/PenolPyrv_kinase-like_dom"/>
</dbReference>
<keyword evidence="7 10" id="KW-0479">Metal-binding</keyword>
<evidence type="ECO:0000256" key="5">
    <source>
        <dbReference type="ARBA" id="ARBA00022679"/>
    </source>
</evidence>
<dbReference type="NCBIfam" id="NF001452">
    <property type="entry name" value="PRK00311.1"/>
    <property type="match status" value="1"/>
</dbReference>
<gene>
    <name evidence="7" type="primary">panB</name>
    <name evidence="11" type="ORF">HNP71_000877</name>
</gene>
<evidence type="ECO:0000256" key="3">
    <source>
        <dbReference type="ARBA" id="ARBA00011424"/>
    </source>
</evidence>
<keyword evidence="7 10" id="KW-0460">Magnesium</keyword>
<keyword evidence="5 7" id="KW-0808">Transferase</keyword>
<dbReference type="InterPro" id="IPR003700">
    <property type="entry name" value="Pantoate_hydroxy_MeTrfase"/>
</dbReference>
<proteinExistence type="inferred from homology"/>
<evidence type="ECO:0000313" key="12">
    <source>
        <dbReference type="Proteomes" id="UP000553706"/>
    </source>
</evidence>
<organism evidence="11 12">
    <name type="scientific">Acidocella aromatica</name>
    <dbReference type="NCBI Taxonomy" id="1303579"/>
    <lineage>
        <taxon>Bacteria</taxon>
        <taxon>Pseudomonadati</taxon>
        <taxon>Pseudomonadota</taxon>
        <taxon>Alphaproteobacteria</taxon>
        <taxon>Acetobacterales</taxon>
        <taxon>Acidocellaceae</taxon>
        <taxon>Acidocella</taxon>
    </lineage>
</organism>